<organism evidence="1">
    <name type="scientific">marine sediment metagenome</name>
    <dbReference type="NCBI Taxonomy" id="412755"/>
    <lineage>
        <taxon>unclassified sequences</taxon>
        <taxon>metagenomes</taxon>
        <taxon>ecological metagenomes</taxon>
    </lineage>
</organism>
<dbReference type="EMBL" id="BARS01004513">
    <property type="protein sequence ID" value="GAF79395.1"/>
    <property type="molecule type" value="Genomic_DNA"/>
</dbReference>
<evidence type="ECO:0000313" key="1">
    <source>
        <dbReference type="EMBL" id="GAF79395.1"/>
    </source>
</evidence>
<comment type="caution">
    <text evidence="1">The sequence shown here is derived from an EMBL/GenBank/DDBJ whole genome shotgun (WGS) entry which is preliminary data.</text>
</comment>
<name>X0TTC9_9ZZZZ</name>
<gene>
    <name evidence="1" type="ORF">S01H1_08822</name>
</gene>
<accession>X0TTC9</accession>
<feature type="non-terminal residue" evidence="1">
    <location>
        <position position="1"/>
    </location>
</feature>
<reference evidence="1" key="1">
    <citation type="journal article" date="2014" name="Front. Microbiol.">
        <title>High frequency of phylogenetically diverse reductive dehalogenase-homologous genes in deep subseafloor sedimentary metagenomes.</title>
        <authorList>
            <person name="Kawai M."/>
            <person name="Futagami T."/>
            <person name="Toyoda A."/>
            <person name="Takaki Y."/>
            <person name="Nishi S."/>
            <person name="Hori S."/>
            <person name="Arai W."/>
            <person name="Tsubouchi T."/>
            <person name="Morono Y."/>
            <person name="Uchiyama I."/>
            <person name="Ito T."/>
            <person name="Fujiyama A."/>
            <person name="Inagaki F."/>
            <person name="Takami H."/>
        </authorList>
    </citation>
    <scope>NUCLEOTIDE SEQUENCE</scope>
    <source>
        <strain evidence="1">Expedition CK06-06</strain>
    </source>
</reference>
<sequence>DGRPVAYSTRKQAVAEIDYFIDATEHAVASGDMDCPERREEYRPMKVA</sequence>
<protein>
    <submittedName>
        <fullName evidence="1">Uncharacterized protein</fullName>
    </submittedName>
</protein>
<dbReference type="AlphaFoldDB" id="X0TTC9"/>
<proteinExistence type="predicted"/>